<proteinExistence type="predicted"/>
<organism evidence="1 2">
    <name type="scientific">Cafeteria roenbergensis</name>
    <name type="common">Marine flagellate</name>
    <dbReference type="NCBI Taxonomy" id="33653"/>
    <lineage>
        <taxon>Eukaryota</taxon>
        <taxon>Sar</taxon>
        <taxon>Stramenopiles</taxon>
        <taxon>Bigyra</taxon>
        <taxon>Opalozoa</taxon>
        <taxon>Bicosoecida</taxon>
        <taxon>Cafeteriaceae</taxon>
        <taxon>Cafeteria</taxon>
    </lineage>
</organism>
<comment type="caution">
    <text evidence="1">The sequence shown here is derived from an EMBL/GenBank/DDBJ whole genome shotgun (WGS) entry which is preliminary data.</text>
</comment>
<name>A0A5A8CKN7_CAFRO</name>
<dbReference type="AlphaFoldDB" id="A0A5A8CKN7"/>
<evidence type="ECO:0000313" key="1">
    <source>
        <dbReference type="EMBL" id="KAA0153673.1"/>
    </source>
</evidence>
<dbReference type="InterPro" id="IPR043136">
    <property type="entry name" value="B30.2/SPRY_sf"/>
</dbReference>
<sequence>MATEPSRTFQLEQEQPVARGFALTVLSAITEAISPAEADILAEPLREAASSFAACAPGSLFAEWAPLRRRTMAPVSLHKAHAFASSAKDSSPALAALGSDASAAWVSAKSKTPNTWTLHMDKVLQGPMQLEVTVGTEHSAVKPATATLEASIDGVAFAPVGAPFTLKGDDDKAKDAATSDDLESDPFAARAAGVLEADEDVVCLAIPAGRRFRFLRVSLSGQAGSTTDDAVVHSIVTVALLRPDPSPFALSTGASLAAVLQACEVAGGSSAPERARTAAVETALAVAAATASPQAAAVALGLAMNHLAAGGTTLPGTVGASIRALAVAASSAAAESRDLAIRSGAAPASTSALVEVASSGGDGPEALPKFDSRHHGSNCRFESGDRVWCSTGSSDNYGMATTGVRKGVATWEFEIVSDNHGDEQTCVGFVRRPVSDHRYQNSDDMWMVRCYNGGVYHNGMSSSVSNIHPGNVVRFKANMTAGTVHMWIDDEPQNGGDPVFTGLTGQTIYPAVCGYSRDKTIRFKSFKTEGSGSGAKGLVALVTAANSTFMSAVEDAPGVSAPGMGASDEPGADGAKAKPVLVAGMPRKDAVVFRPGLDKDGTAAAAAAAATPAILAPPTGPVSLSFGPSPAVSTCKPKLPSGLVPRLFMASFGCAPGASLSASAAPSVVDVSVDGKVVWRSPRLHALPARSGLAEGAASLAPCRVAISASSSVTVTVRACAGPKSKTATPVAMVLGGFAMGKAEFELTEVSPDPHAACVELLGADAVVSPPLCRGGAMDATGTLLAAVPTAQVLTETAVIIEEAVRAEAMLTRAAVEVVGVGARKAAAKDSNDAPAGADEDEGAAETEKDLCKAVMRLETPCCLDTSDDGIGALAAALDRAASIATSAKDLIPVIERVVSVLAHQAGAVLARIEASGIRPADLGVTLPGRAAKAASSAGPGAAAAAAGAAPGAGSGSSAASVDGSPLNALRLALSRVDNSVDDAGEQVFAKASVASVSAMDAGTTLFYPTKALRRELLALLLGRGGTLELQFRFPTLTANAVEQAFGAKIAKNAKSVIASGLLERPAEAHPSLRDGRFDRAFLLIQAEAEAAGFETRVVGDWGASLHLTIALPPAKSTESASVRFIESTMRDCMSRAGMGLWRFPSGCRTPRVSLQIHRSADLPAGARTLSPLGCAAVRLFPASAGPFAEISSGIATVASDARTAMAASLATAKAQAAEAEARAASGSA</sequence>
<dbReference type="Proteomes" id="UP000323011">
    <property type="component" value="Unassembled WGS sequence"/>
</dbReference>
<dbReference type="InterPro" id="IPR013320">
    <property type="entry name" value="ConA-like_dom_sf"/>
</dbReference>
<gene>
    <name evidence="1" type="ORF">FNF29_03061</name>
</gene>
<reference evidence="1 2" key="1">
    <citation type="submission" date="2019-07" db="EMBL/GenBank/DDBJ databases">
        <title>Genomes of Cafeteria roenbergensis.</title>
        <authorList>
            <person name="Fischer M.G."/>
            <person name="Hackl T."/>
            <person name="Roman M."/>
        </authorList>
    </citation>
    <scope>NUCLEOTIDE SEQUENCE [LARGE SCALE GENOMIC DNA]</scope>
    <source>
        <strain evidence="1 2">BVI</strain>
    </source>
</reference>
<protein>
    <recommendedName>
        <fullName evidence="3">B30.2/SPRY domain-containing protein</fullName>
    </recommendedName>
</protein>
<dbReference type="SUPFAM" id="SSF49899">
    <property type="entry name" value="Concanavalin A-like lectins/glucanases"/>
    <property type="match status" value="1"/>
</dbReference>
<keyword evidence="2" id="KW-1185">Reference proteome</keyword>
<accession>A0A5A8CKN7</accession>
<dbReference type="EMBL" id="VLTN01000015">
    <property type="protein sequence ID" value="KAA0153673.1"/>
    <property type="molecule type" value="Genomic_DNA"/>
</dbReference>
<dbReference type="Gene3D" id="2.60.120.920">
    <property type="match status" value="1"/>
</dbReference>
<evidence type="ECO:0008006" key="3">
    <source>
        <dbReference type="Google" id="ProtNLM"/>
    </source>
</evidence>
<evidence type="ECO:0000313" key="2">
    <source>
        <dbReference type="Proteomes" id="UP000323011"/>
    </source>
</evidence>